<evidence type="ECO:0000313" key="2">
    <source>
        <dbReference type="EMBL" id="SUZ79902.1"/>
    </source>
</evidence>
<accession>A0A381QKN1</accession>
<dbReference type="AlphaFoldDB" id="A0A381QKN1"/>
<dbReference type="InterPro" id="IPR023100">
    <property type="entry name" value="D-aminoacylase_insert_dom_sf"/>
</dbReference>
<dbReference type="InterPro" id="IPR032466">
    <property type="entry name" value="Metal_Hydrolase"/>
</dbReference>
<evidence type="ECO:0000259" key="1">
    <source>
        <dbReference type="Pfam" id="PF07969"/>
    </source>
</evidence>
<organism evidence="2">
    <name type="scientific">marine metagenome</name>
    <dbReference type="NCBI Taxonomy" id="408172"/>
    <lineage>
        <taxon>unclassified sequences</taxon>
        <taxon>metagenomes</taxon>
        <taxon>ecological metagenomes</taxon>
    </lineage>
</organism>
<proteinExistence type="predicted"/>
<dbReference type="Gene3D" id="3.30.1490.130">
    <property type="entry name" value="D-aminoacylase. Domain 3"/>
    <property type="match status" value="1"/>
</dbReference>
<reference evidence="2" key="1">
    <citation type="submission" date="2018-05" db="EMBL/GenBank/DDBJ databases">
        <authorList>
            <person name="Lanie J.A."/>
            <person name="Ng W.-L."/>
            <person name="Kazmierczak K.M."/>
            <person name="Andrzejewski T.M."/>
            <person name="Davidsen T.M."/>
            <person name="Wayne K.J."/>
            <person name="Tettelin H."/>
            <person name="Glass J.I."/>
            <person name="Rusch D."/>
            <person name="Podicherti R."/>
            <person name="Tsui H.-C.T."/>
            <person name="Winkler M.E."/>
        </authorList>
    </citation>
    <scope>NUCLEOTIDE SEQUENCE</scope>
</reference>
<feature type="domain" description="Amidohydrolase 3" evidence="1">
    <location>
        <begin position="65"/>
        <end position="185"/>
    </location>
</feature>
<dbReference type="SUPFAM" id="SSF51556">
    <property type="entry name" value="Metallo-dependent hydrolases"/>
    <property type="match status" value="1"/>
</dbReference>
<dbReference type="InterPro" id="IPR050378">
    <property type="entry name" value="Metallo-dep_Hydrolases_sf"/>
</dbReference>
<dbReference type="PANTHER" id="PTHR11647:SF1">
    <property type="entry name" value="COLLAPSIN RESPONSE MEDIATOR PROTEIN"/>
    <property type="match status" value="1"/>
</dbReference>
<dbReference type="InterPro" id="IPR013108">
    <property type="entry name" value="Amidohydro_3"/>
</dbReference>
<dbReference type="Gene3D" id="2.30.40.10">
    <property type="entry name" value="Urease, subunit C, domain 1"/>
    <property type="match status" value="1"/>
</dbReference>
<dbReference type="Pfam" id="PF07969">
    <property type="entry name" value="Amidohydro_3"/>
    <property type="match status" value="2"/>
</dbReference>
<dbReference type="GO" id="GO:0016811">
    <property type="term" value="F:hydrolase activity, acting on carbon-nitrogen (but not peptide) bonds, in linear amides"/>
    <property type="evidence" value="ECO:0007669"/>
    <property type="project" value="InterPro"/>
</dbReference>
<protein>
    <recommendedName>
        <fullName evidence="1">Amidohydrolase 3 domain-containing protein</fullName>
    </recommendedName>
</protein>
<feature type="domain" description="Amidohydrolase 3" evidence="1">
    <location>
        <begin position="310"/>
        <end position="501"/>
    </location>
</feature>
<name>A0A381QKN1_9ZZZZ</name>
<sequence>MILRAITLLTVIALAKPLSAQEQTVLISNGRVMDGSGNPWVRADVLIQGDKIIEIGDLGNTSADEVIDATGLYVTPGFIDTHSHSGPGLATEGLSHAEPLLAMGLTTIFANPDGGGPIDLNAQRADLETDGLGVNVAQLIGHGSVRSRVIGQQDRVASSAELERMRSLVRDAMEEGAWGLSSGTFYVPGSYAPPEEIEELAKVVTPYRGSYTSHYRDESTYSVGLIAAVDEVINVGRVAGIPAILTHVKALGPFVWGYGAAIVQRVERAREEGIQVFADQYPYTASATGLEAALLPRWSQAGGRDSLMARLDDPRTLERIKEGMIEGLARRGGADRIQFRRYRPNESIEGQLLSEVAEERGQHPIDTAIDLIKAGSVSIVSYNMNDEDVETLMVQPWTMTSSDGGLVPLNEGVPHPRSYGTFARKIRLYVQEKGVVTLEHAIRSMTSLPAQVFGMTNRGMLRPGMTADIAIFDLGAVRDLAEYADPHHYSEGMIHVFVNGKAAIREGAFTGVRAGRVLRKRTREVS</sequence>
<dbReference type="EMBL" id="UINC01001405">
    <property type="protein sequence ID" value="SUZ79902.1"/>
    <property type="molecule type" value="Genomic_DNA"/>
</dbReference>
<gene>
    <name evidence="2" type="ORF">METZ01_LOCUS32756</name>
</gene>
<dbReference type="GO" id="GO:0005829">
    <property type="term" value="C:cytosol"/>
    <property type="evidence" value="ECO:0007669"/>
    <property type="project" value="TreeGrafter"/>
</dbReference>
<dbReference type="GO" id="GO:0016812">
    <property type="term" value="F:hydrolase activity, acting on carbon-nitrogen (but not peptide) bonds, in cyclic amides"/>
    <property type="evidence" value="ECO:0007669"/>
    <property type="project" value="TreeGrafter"/>
</dbReference>
<dbReference type="InterPro" id="IPR011059">
    <property type="entry name" value="Metal-dep_hydrolase_composite"/>
</dbReference>
<dbReference type="PANTHER" id="PTHR11647">
    <property type="entry name" value="HYDRANTOINASE/DIHYDROPYRIMIDINASE FAMILY MEMBER"/>
    <property type="match status" value="1"/>
</dbReference>
<dbReference type="SUPFAM" id="SSF51338">
    <property type="entry name" value="Composite domain of metallo-dependent hydrolases"/>
    <property type="match status" value="1"/>
</dbReference>
<dbReference type="Gene3D" id="3.20.20.140">
    <property type="entry name" value="Metal-dependent hydrolases"/>
    <property type="match status" value="1"/>
</dbReference>